<dbReference type="Proteomes" id="UP000676386">
    <property type="component" value="Unassembled WGS sequence"/>
</dbReference>
<sequence>MIKYLVYILLVAMVVTSCKKDLHSSVFDQSADQRLNKVLADYQSILVAAPYGWVAKVVPNPEQNNNVYAFWFKFNDSNRVVSRWQNQPSLSSSYRLKALQQPELIFDTYTYLHLLADPEQKVPGAQLGTGLKSDFELEIISGSADSFVLKGKYNGSDITMSRAAAKDTSGAIVLPGYLLAGNYKSTSVRTGYKTTQAAGIIANTWKFDDVKAANPLKFAGTVSIDYSDLGGSGWQYNIFVKDNTTKDVTITINAVMQSQIKEGSFKILDQSYDPASGRIYIKTFYTNSAGADRVNEEILLRQ</sequence>
<keyword evidence="2" id="KW-1185">Reference proteome</keyword>
<dbReference type="Pfam" id="PF14135">
    <property type="entry name" value="DUF4302"/>
    <property type="match status" value="1"/>
</dbReference>
<organism evidence="1 2">
    <name type="scientific">Chitinophaga hostae</name>
    <dbReference type="NCBI Taxonomy" id="2831022"/>
    <lineage>
        <taxon>Bacteria</taxon>
        <taxon>Pseudomonadati</taxon>
        <taxon>Bacteroidota</taxon>
        <taxon>Chitinophagia</taxon>
        <taxon>Chitinophagales</taxon>
        <taxon>Chitinophagaceae</taxon>
        <taxon>Chitinophaga</taxon>
    </lineage>
</organism>
<proteinExistence type="predicted"/>
<accession>A0ABS5J890</accession>
<reference evidence="1 2" key="1">
    <citation type="submission" date="2021-04" db="EMBL/GenBank/DDBJ databases">
        <title>Chitinophaga sp. nov., isolated from the rhizosphere soil.</title>
        <authorList>
            <person name="He S."/>
        </authorList>
    </citation>
    <scope>NUCLEOTIDE SEQUENCE [LARGE SCALE GENOMIC DNA]</scope>
    <source>
        <strain evidence="1 2">2R12</strain>
    </source>
</reference>
<name>A0ABS5J890_9BACT</name>
<dbReference type="InterPro" id="IPR025396">
    <property type="entry name" value="DUF4302"/>
</dbReference>
<dbReference type="RefSeq" id="WP_211976591.1">
    <property type="nucleotide sequence ID" value="NZ_CBFHAM010000063.1"/>
</dbReference>
<comment type="caution">
    <text evidence="1">The sequence shown here is derived from an EMBL/GenBank/DDBJ whole genome shotgun (WGS) entry which is preliminary data.</text>
</comment>
<evidence type="ECO:0000313" key="1">
    <source>
        <dbReference type="EMBL" id="MBS0031429.1"/>
    </source>
</evidence>
<evidence type="ECO:0000313" key="2">
    <source>
        <dbReference type="Proteomes" id="UP000676386"/>
    </source>
</evidence>
<gene>
    <name evidence="1" type="ORF">KE626_29130</name>
</gene>
<dbReference type="PROSITE" id="PS51257">
    <property type="entry name" value="PROKAR_LIPOPROTEIN"/>
    <property type="match status" value="1"/>
</dbReference>
<dbReference type="EMBL" id="JAGTXB010000022">
    <property type="protein sequence ID" value="MBS0031429.1"/>
    <property type="molecule type" value="Genomic_DNA"/>
</dbReference>
<protein>
    <submittedName>
        <fullName evidence="1">DUF4302 domain-containing protein</fullName>
    </submittedName>
</protein>